<feature type="signal peptide" evidence="2">
    <location>
        <begin position="1"/>
        <end position="27"/>
    </location>
</feature>
<evidence type="ECO:0000313" key="4">
    <source>
        <dbReference type="EMBL" id="MFD0985144.1"/>
    </source>
</evidence>
<dbReference type="Gene3D" id="1.20.1600.10">
    <property type="entry name" value="Outer membrane efflux proteins (OEP)"/>
    <property type="match status" value="1"/>
</dbReference>
<evidence type="ECO:0000313" key="5">
    <source>
        <dbReference type="Proteomes" id="UP001597051"/>
    </source>
</evidence>
<keyword evidence="2" id="KW-0472">Membrane</keyword>
<evidence type="ECO:0000256" key="3">
    <source>
        <dbReference type="SAM" id="Coils"/>
    </source>
</evidence>
<keyword evidence="2" id="KW-0732">Signal</keyword>
<reference evidence="5" key="1">
    <citation type="journal article" date="2019" name="Int. J. Syst. Evol. Microbiol.">
        <title>The Global Catalogue of Microorganisms (GCM) 10K type strain sequencing project: providing services to taxonomists for standard genome sequencing and annotation.</title>
        <authorList>
            <consortium name="The Broad Institute Genomics Platform"/>
            <consortium name="The Broad Institute Genome Sequencing Center for Infectious Disease"/>
            <person name="Wu L."/>
            <person name="Ma J."/>
        </authorList>
    </citation>
    <scope>NUCLEOTIDE SEQUENCE [LARGE SCALE GENOMIC DNA]</scope>
    <source>
        <strain evidence="5">CECT 7649</strain>
    </source>
</reference>
<dbReference type="InterPro" id="IPR003423">
    <property type="entry name" value="OMP_efflux"/>
</dbReference>
<dbReference type="SUPFAM" id="SSF56954">
    <property type="entry name" value="Outer membrane efflux proteins (OEP)"/>
    <property type="match status" value="1"/>
</dbReference>
<dbReference type="Proteomes" id="UP001597051">
    <property type="component" value="Unassembled WGS sequence"/>
</dbReference>
<sequence length="476" mass="53017">MNKNMIFKYSIAISISIAIVSCAPALAPVKEVAKVPDSYNSSLDTTNISAIKWKTFFKDKNLINLIDIALSKNQELQITLQEIEIAKNDIRVRKGTLLPSVGLSAGSGIEKVGRYTSQGAGDATTEIKPGREFPDPLGDFRVAAVANWEIDIWKKLRNSKKAAVSRYLSSIEGKNFVITNLIGEVANSYYELLALDNQLEIVKQNVELQSNALEIVKFQKDAAKATELGVQRFQAEVYDSKSREFEILQAIKETENRINFLLGRFPQEIIREKSNFLSAVPNIISAGIPSQLLANRPDIKQAELELVAAKLDVKVARAEFYPSLDIAASIGVNAFKSSYLTTFPESLLYNLVGDIAAPLINRNAIKAEFLSANARQIQALYNYERTILNAYLEVSNQVANVSNLDKKYNLKFLRVNALTKSIDVSNDLFKSARVDYFEVLMTQRDVLESKLELVETKKDQLNATVAIYRSLGGGWK</sequence>
<name>A0ABW3J4E1_9FLAO</name>
<protein>
    <submittedName>
        <fullName evidence="4">TolC family protein</fullName>
    </submittedName>
</protein>
<feature type="chain" id="PRO_5045010221" evidence="2">
    <location>
        <begin position="28"/>
        <end position="476"/>
    </location>
</feature>
<dbReference type="NCBIfam" id="TIGR01845">
    <property type="entry name" value="outer_NodT"/>
    <property type="match status" value="1"/>
</dbReference>
<proteinExistence type="inferred from homology"/>
<dbReference type="RefSeq" id="WP_379758364.1">
    <property type="nucleotide sequence ID" value="NZ_JBHSYB010000062.1"/>
</dbReference>
<organism evidence="4 5">
    <name type="scientific">Flavobacterium myungsuense</name>
    <dbReference type="NCBI Taxonomy" id="651823"/>
    <lineage>
        <taxon>Bacteria</taxon>
        <taxon>Pseudomonadati</taxon>
        <taxon>Bacteroidota</taxon>
        <taxon>Flavobacteriia</taxon>
        <taxon>Flavobacteriales</taxon>
        <taxon>Flavobacteriaceae</taxon>
        <taxon>Flavobacterium</taxon>
    </lineage>
</organism>
<evidence type="ECO:0000256" key="2">
    <source>
        <dbReference type="RuleBase" id="RU362097"/>
    </source>
</evidence>
<comment type="similarity">
    <text evidence="1 2">Belongs to the outer membrane factor (OMF) (TC 1.B.17) family.</text>
</comment>
<dbReference type="Pfam" id="PF02321">
    <property type="entry name" value="OEP"/>
    <property type="match status" value="2"/>
</dbReference>
<dbReference type="PANTHER" id="PTHR30203:SF30">
    <property type="entry name" value="OUTER MEMBRANE PROTEIN-RELATED"/>
    <property type="match status" value="1"/>
</dbReference>
<dbReference type="PANTHER" id="PTHR30203">
    <property type="entry name" value="OUTER MEMBRANE CATION EFFLUX PROTEIN"/>
    <property type="match status" value="1"/>
</dbReference>
<dbReference type="Gene3D" id="2.20.200.10">
    <property type="entry name" value="Outer membrane efflux proteins (OEP)"/>
    <property type="match status" value="1"/>
</dbReference>
<comment type="subcellular location">
    <subcellularLocation>
        <location evidence="2">Cell membrane</location>
        <topology evidence="2">Lipid-anchor</topology>
    </subcellularLocation>
</comment>
<dbReference type="InterPro" id="IPR010131">
    <property type="entry name" value="MdtP/NodT-like"/>
</dbReference>
<dbReference type="PROSITE" id="PS51257">
    <property type="entry name" value="PROKAR_LIPOPROTEIN"/>
    <property type="match status" value="1"/>
</dbReference>
<feature type="coiled-coil region" evidence="3">
    <location>
        <begin position="66"/>
        <end position="93"/>
    </location>
</feature>
<evidence type="ECO:0000256" key="1">
    <source>
        <dbReference type="ARBA" id="ARBA00007613"/>
    </source>
</evidence>
<keyword evidence="5" id="KW-1185">Reference proteome</keyword>
<keyword evidence="2" id="KW-1134">Transmembrane beta strand</keyword>
<accession>A0ABW3J4E1</accession>
<keyword evidence="2" id="KW-0812">Transmembrane</keyword>
<gene>
    <name evidence="4" type="ORF">ACFQ0S_11740</name>
</gene>
<comment type="caution">
    <text evidence="4">The sequence shown here is derived from an EMBL/GenBank/DDBJ whole genome shotgun (WGS) entry which is preliminary data.</text>
</comment>
<keyword evidence="2" id="KW-0449">Lipoprotein</keyword>
<keyword evidence="3" id="KW-0175">Coiled coil</keyword>
<keyword evidence="2" id="KW-0564">Palmitate</keyword>
<dbReference type="EMBL" id="JBHTIZ010000043">
    <property type="protein sequence ID" value="MFD0985144.1"/>
    <property type="molecule type" value="Genomic_DNA"/>
</dbReference>